<proteinExistence type="inferred from homology"/>
<evidence type="ECO:0000256" key="7">
    <source>
        <dbReference type="ARBA" id="ARBA00022777"/>
    </source>
</evidence>
<dbReference type="FunFam" id="1.10.510.10:FF:000032">
    <property type="entry name" value="Serine/threonine-protein kinase PBS1"/>
    <property type="match status" value="1"/>
</dbReference>
<keyword evidence="7" id="KW-0418">Kinase</keyword>
<dbReference type="InterPro" id="IPR011009">
    <property type="entry name" value="Kinase-like_dom_sf"/>
</dbReference>
<evidence type="ECO:0000313" key="14">
    <source>
        <dbReference type="EMBL" id="KAK4767721.1"/>
    </source>
</evidence>
<feature type="compositionally biased region" description="Polar residues" evidence="12">
    <location>
        <begin position="434"/>
        <end position="443"/>
    </location>
</feature>
<keyword evidence="15" id="KW-1185">Reference proteome</keyword>
<dbReference type="InterPro" id="IPR017441">
    <property type="entry name" value="Protein_kinase_ATP_BS"/>
</dbReference>
<evidence type="ECO:0000256" key="4">
    <source>
        <dbReference type="ARBA" id="ARBA00022527"/>
    </source>
</evidence>
<evidence type="ECO:0000256" key="10">
    <source>
        <dbReference type="ARBA" id="ARBA00023288"/>
    </source>
</evidence>
<dbReference type="GO" id="GO:0005524">
    <property type="term" value="F:ATP binding"/>
    <property type="evidence" value="ECO:0007669"/>
    <property type="project" value="UniProtKB-UniRule"/>
</dbReference>
<keyword evidence="8 11" id="KW-0067">ATP-binding</keyword>
<organism evidence="14 15">
    <name type="scientific">Trapa incisa</name>
    <dbReference type="NCBI Taxonomy" id="236973"/>
    <lineage>
        <taxon>Eukaryota</taxon>
        <taxon>Viridiplantae</taxon>
        <taxon>Streptophyta</taxon>
        <taxon>Embryophyta</taxon>
        <taxon>Tracheophyta</taxon>
        <taxon>Spermatophyta</taxon>
        <taxon>Magnoliopsida</taxon>
        <taxon>eudicotyledons</taxon>
        <taxon>Gunneridae</taxon>
        <taxon>Pentapetalae</taxon>
        <taxon>rosids</taxon>
        <taxon>malvids</taxon>
        <taxon>Myrtales</taxon>
        <taxon>Lythraceae</taxon>
        <taxon>Trapa</taxon>
    </lineage>
</organism>
<evidence type="ECO:0000256" key="11">
    <source>
        <dbReference type="PROSITE-ProRule" id="PRU10141"/>
    </source>
</evidence>
<dbReference type="Gene3D" id="1.10.510.10">
    <property type="entry name" value="Transferase(Phosphotransferase) domain 1"/>
    <property type="match status" value="1"/>
</dbReference>
<evidence type="ECO:0000256" key="9">
    <source>
        <dbReference type="ARBA" id="ARBA00023136"/>
    </source>
</evidence>
<dbReference type="AlphaFoldDB" id="A0AAN7KPC8"/>
<comment type="similarity">
    <text evidence="2">Belongs to the protein kinase superfamily. Ser/Thr protein kinase family.</text>
</comment>
<name>A0AAN7KPC8_9MYRT</name>
<keyword evidence="9" id="KW-0472">Membrane</keyword>
<dbReference type="EMBL" id="JAXIOK010000006">
    <property type="protein sequence ID" value="KAK4767721.1"/>
    <property type="molecule type" value="Genomic_DNA"/>
</dbReference>
<evidence type="ECO:0000256" key="5">
    <source>
        <dbReference type="ARBA" id="ARBA00022679"/>
    </source>
</evidence>
<evidence type="ECO:0000256" key="8">
    <source>
        <dbReference type="ARBA" id="ARBA00022840"/>
    </source>
</evidence>
<gene>
    <name evidence="14" type="ORF">SAY87_002862</name>
</gene>
<dbReference type="InterPro" id="IPR001245">
    <property type="entry name" value="Ser-Thr/Tyr_kinase_cat_dom"/>
</dbReference>
<feature type="region of interest" description="Disordered" evidence="12">
    <location>
        <begin position="1"/>
        <end position="20"/>
    </location>
</feature>
<evidence type="ECO:0000256" key="1">
    <source>
        <dbReference type="ARBA" id="ARBA00004193"/>
    </source>
</evidence>
<evidence type="ECO:0000256" key="2">
    <source>
        <dbReference type="ARBA" id="ARBA00008684"/>
    </source>
</evidence>
<dbReference type="GO" id="GO:0005886">
    <property type="term" value="C:plasma membrane"/>
    <property type="evidence" value="ECO:0007669"/>
    <property type="project" value="UniProtKB-SubCell"/>
</dbReference>
<evidence type="ECO:0000259" key="13">
    <source>
        <dbReference type="PROSITE" id="PS50011"/>
    </source>
</evidence>
<dbReference type="PROSITE" id="PS50011">
    <property type="entry name" value="PROTEIN_KINASE_DOM"/>
    <property type="match status" value="1"/>
</dbReference>
<keyword evidence="5" id="KW-0808">Transferase</keyword>
<keyword evidence="3" id="KW-1003">Cell membrane</keyword>
<dbReference type="SUPFAM" id="SSF56112">
    <property type="entry name" value="Protein kinase-like (PK-like)"/>
    <property type="match status" value="1"/>
</dbReference>
<feature type="domain" description="Protein kinase" evidence="13">
    <location>
        <begin position="151"/>
        <end position="431"/>
    </location>
</feature>
<sequence length="508" mass="57068">MKTEADRQRRRKLMTNRPAGTREYLRAAAARVPVNRGLSSDEEFPRKEGTFHLGRPIFSPIPCFCERQGRTGFPQMPTKLIPAFLARFPCFGSWKRSRNLDRDQSVKSNISVNDPPDEEKQEALAREEIPIAAEKAHSFTYRELATATRDFREDSFIGQGGFGAVYIGRLKKNGKEQDVAIKKLNKAGHQGEKEFLVEVLMLSHLHHPNLVNLIGYCAEGEQRLLVYNYMPLGSLEDNLHEITPDMEPLDWNARMTIAAGAAKGLNYLHNEASPSVIFRDLKSSNILLDEDFNPKLSDFGLAKFGPVGEKSHVSTRVMGTHGYCAPEYGLSGKLTKKSDIYSFGVLLLELISGRRALDFDGGHARYLVEWARPMLNDRRSFLQLADPNLGGQYPETVLKNTVEIASMCLREEPNSRPSMSDVSTTLGHLMSQKYDPSSASTGKGTHRPRPREPQLLDGSPTGTTALLNKDFEREKAVAEARSWGESWREKRRLSTENYVSINIDGLIR</sequence>
<dbReference type="PANTHER" id="PTHR47985:SF4">
    <property type="entry name" value="SERINE_THREONINE-PROTEIN KINASE PBL27"/>
    <property type="match status" value="1"/>
</dbReference>
<dbReference type="SMART" id="SM00220">
    <property type="entry name" value="S_TKc"/>
    <property type="match status" value="1"/>
</dbReference>
<comment type="caution">
    <text evidence="14">The sequence shown here is derived from an EMBL/GenBank/DDBJ whole genome shotgun (WGS) entry which is preliminary data.</text>
</comment>
<accession>A0AAN7KPC8</accession>
<feature type="binding site" evidence="11">
    <location>
        <position position="183"/>
    </location>
    <ligand>
        <name>ATP</name>
        <dbReference type="ChEBI" id="CHEBI:30616"/>
    </ligand>
</feature>
<reference evidence="14 15" key="1">
    <citation type="journal article" date="2023" name="Hortic Res">
        <title>Pangenome of water caltrop reveals structural variations and asymmetric subgenome divergence after allopolyploidization.</title>
        <authorList>
            <person name="Zhang X."/>
            <person name="Chen Y."/>
            <person name="Wang L."/>
            <person name="Yuan Y."/>
            <person name="Fang M."/>
            <person name="Shi L."/>
            <person name="Lu R."/>
            <person name="Comes H.P."/>
            <person name="Ma Y."/>
            <person name="Chen Y."/>
            <person name="Huang G."/>
            <person name="Zhou Y."/>
            <person name="Zheng Z."/>
            <person name="Qiu Y."/>
        </authorList>
    </citation>
    <scope>NUCLEOTIDE SEQUENCE [LARGE SCALE GENOMIC DNA]</scope>
    <source>
        <tissue evidence="14">Roots</tissue>
    </source>
</reference>
<dbReference type="Proteomes" id="UP001345219">
    <property type="component" value="Chromosome 3"/>
</dbReference>
<evidence type="ECO:0000256" key="12">
    <source>
        <dbReference type="SAM" id="MobiDB-lite"/>
    </source>
</evidence>
<dbReference type="Pfam" id="PF07714">
    <property type="entry name" value="PK_Tyr_Ser-Thr"/>
    <property type="match status" value="1"/>
</dbReference>
<evidence type="ECO:0000313" key="15">
    <source>
        <dbReference type="Proteomes" id="UP001345219"/>
    </source>
</evidence>
<protein>
    <recommendedName>
        <fullName evidence="13">Protein kinase domain-containing protein</fullName>
    </recommendedName>
</protein>
<evidence type="ECO:0000256" key="6">
    <source>
        <dbReference type="ARBA" id="ARBA00022741"/>
    </source>
</evidence>
<dbReference type="FunFam" id="3.30.200.20:FF:000178">
    <property type="entry name" value="serine/threonine-protein kinase PBS1-like"/>
    <property type="match status" value="1"/>
</dbReference>
<dbReference type="PANTHER" id="PTHR47985">
    <property type="entry name" value="OS07G0668900 PROTEIN"/>
    <property type="match status" value="1"/>
</dbReference>
<dbReference type="InterPro" id="IPR000719">
    <property type="entry name" value="Prot_kinase_dom"/>
</dbReference>
<keyword evidence="4" id="KW-0723">Serine/threonine-protein kinase</keyword>
<dbReference type="PROSITE" id="PS00107">
    <property type="entry name" value="PROTEIN_KINASE_ATP"/>
    <property type="match status" value="1"/>
</dbReference>
<evidence type="ECO:0000256" key="3">
    <source>
        <dbReference type="ARBA" id="ARBA00022475"/>
    </source>
</evidence>
<comment type="subcellular location">
    <subcellularLocation>
        <location evidence="1">Cell membrane</location>
        <topology evidence="1">Lipid-anchor</topology>
    </subcellularLocation>
</comment>
<keyword evidence="6 11" id="KW-0547">Nucleotide-binding</keyword>
<dbReference type="CDD" id="cd14066">
    <property type="entry name" value="STKc_IRAK"/>
    <property type="match status" value="1"/>
</dbReference>
<feature type="region of interest" description="Disordered" evidence="12">
    <location>
        <begin position="432"/>
        <end position="471"/>
    </location>
</feature>
<dbReference type="GO" id="GO:0004674">
    <property type="term" value="F:protein serine/threonine kinase activity"/>
    <property type="evidence" value="ECO:0007669"/>
    <property type="project" value="UniProtKB-KW"/>
</dbReference>
<keyword evidence="10" id="KW-0449">Lipoprotein</keyword>
<dbReference type="Gene3D" id="3.30.200.20">
    <property type="entry name" value="Phosphorylase Kinase, domain 1"/>
    <property type="match status" value="1"/>
</dbReference>